<feature type="transmembrane region" description="Helical" evidence="6">
    <location>
        <begin position="390"/>
        <end position="413"/>
    </location>
</feature>
<evidence type="ECO:0000256" key="5">
    <source>
        <dbReference type="ARBA" id="ARBA00023136"/>
    </source>
</evidence>
<dbReference type="Pfam" id="PF07690">
    <property type="entry name" value="MFS_1"/>
    <property type="match status" value="1"/>
</dbReference>
<dbReference type="PIRSF" id="PIRSF002808">
    <property type="entry name" value="Hexose_phosphate_transp"/>
    <property type="match status" value="1"/>
</dbReference>
<dbReference type="PROSITE" id="PS50850">
    <property type="entry name" value="MFS"/>
    <property type="match status" value="1"/>
</dbReference>
<dbReference type="EMBL" id="JBIAQY010000039">
    <property type="protein sequence ID" value="MFF3575135.1"/>
    <property type="molecule type" value="Genomic_DNA"/>
</dbReference>
<evidence type="ECO:0000256" key="6">
    <source>
        <dbReference type="SAM" id="Phobius"/>
    </source>
</evidence>
<dbReference type="Proteomes" id="UP001601992">
    <property type="component" value="Unassembled WGS sequence"/>
</dbReference>
<dbReference type="SUPFAM" id="SSF103473">
    <property type="entry name" value="MFS general substrate transporter"/>
    <property type="match status" value="1"/>
</dbReference>
<proteinExistence type="predicted"/>
<feature type="domain" description="Major facilitator superfamily (MFS) profile" evidence="7">
    <location>
        <begin position="26"/>
        <end position="444"/>
    </location>
</feature>
<evidence type="ECO:0000256" key="1">
    <source>
        <dbReference type="ARBA" id="ARBA00004651"/>
    </source>
</evidence>
<evidence type="ECO:0000256" key="3">
    <source>
        <dbReference type="ARBA" id="ARBA00022692"/>
    </source>
</evidence>
<gene>
    <name evidence="8" type="ORF">ACFYXQ_46130</name>
</gene>
<sequence>MSLPQEHTRAAHPVRTPRRTRVRFGIIALVFIVSTLNNADRAILSITGTEIQGELGISPVTLGYLFSAFAWAYMLSQLPGGWIVDRFGARRTYAGSIFLWSIMTLLQGVVPLFGIGSAVVALFVLRLAVGLAEGPAYPTNARVVATWFPAPERATASSIFNASQYAAPVVFTPFMAWLTHAYGWTSAYFVMGALGVLLSLAWFKIYAPPREHPAANAAEVAHIAEGGGLVDIDQSRRTASGDGLTTWACVKVLLTSRLMIGVYVGQFFITTLVYFFLTWFPIFLVQELGMSLLKAGFTASMPAVFGCVGGVLGGVVSDRLLKRGLSVTVARKVPIIVGLLLSTSIVFCAGASSQTLVIVLMALAFFGKGIGSLGWTVVSDTSPKEAAGIAGGLFNTFANLAGITTPIIIGYLVKATGSFDAALVFVGLSGLGAVLAFLAAGPIHRITLTPGTENT</sequence>
<evidence type="ECO:0000256" key="4">
    <source>
        <dbReference type="ARBA" id="ARBA00022989"/>
    </source>
</evidence>
<dbReference type="InterPro" id="IPR050382">
    <property type="entry name" value="MFS_Na/Anion_cotransporter"/>
</dbReference>
<feature type="transmembrane region" description="Helical" evidence="6">
    <location>
        <begin position="419"/>
        <end position="440"/>
    </location>
</feature>
<protein>
    <submittedName>
        <fullName evidence="8">MFS transporter</fullName>
    </submittedName>
</protein>
<dbReference type="InterPro" id="IPR036259">
    <property type="entry name" value="MFS_trans_sf"/>
</dbReference>
<comment type="caution">
    <text evidence="8">The sequence shown here is derived from an EMBL/GenBank/DDBJ whole genome shotgun (WGS) entry which is preliminary data.</text>
</comment>
<dbReference type="InterPro" id="IPR000849">
    <property type="entry name" value="Sugar_P_transporter"/>
</dbReference>
<feature type="transmembrane region" description="Helical" evidence="6">
    <location>
        <begin position="97"/>
        <end position="125"/>
    </location>
</feature>
<evidence type="ECO:0000256" key="2">
    <source>
        <dbReference type="ARBA" id="ARBA00022475"/>
    </source>
</evidence>
<dbReference type="RefSeq" id="WP_040829741.1">
    <property type="nucleotide sequence ID" value="NZ_JBIAQY010000039.1"/>
</dbReference>
<reference evidence="8 9" key="1">
    <citation type="submission" date="2024-10" db="EMBL/GenBank/DDBJ databases">
        <title>The Natural Products Discovery Center: Release of the First 8490 Sequenced Strains for Exploring Actinobacteria Biosynthetic Diversity.</title>
        <authorList>
            <person name="Kalkreuter E."/>
            <person name="Kautsar S.A."/>
            <person name="Yang D."/>
            <person name="Bader C.D."/>
            <person name="Teijaro C.N."/>
            <person name="Fluegel L."/>
            <person name="Davis C.M."/>
            <person name="Simpson J.R."/>
            <person name="Lauterbach L."/>
            <person name="Steele A.D."/>
            <person name="Gui C."/>
            <person name="Meng S."/>
            <person name="Li G."/>
            <person name="Viehrig K."/>
            <person name="Ye F."/>
            <person name="Su P."/>
            <person name="Kiefer A.F."/>
            <person name="Nichols A."/>
            <person name="Cepeda A.J."/>
            <person name="Yan W."/>
            <person name="Fan B."/>
            <person name="Jiang Y."/>
            <person name="Adhikari A."/>
            <person name="Zheng C.-J."/>
            <person name="Schuster L."/>
            <person name="Cowan T.M."/>
            <person name="Smanski M.J."/>
            <person name="Chevrette M.G."/>
            <person name="De Carvalho L.P.S."/>
            <person name="Shen B."/>
        </authorList>
    </citation>
    <scope>NUCLEOTIDE SEQUENCE [LARGE SCALE GENOMIC DNA]</scope>
    <source>
        <strain evidence="8 9">NPDC002593</strain>
    </source>
</reference>
<dbReference type="Gene3D" id="1.20.1250.20">
    <property type="entry name" value="MFS general substrate transporter like domains"/>
    <property type="match status" value="2"/>
</dbReference>
<feature type="transmembrane region" description="Helical" evidence="6">
    <location>
        <begin position="21"/>
        <end position="37"/>
    </location>
</feature>
<evidence type="ECO:0000313" key="8">
    <source>
        <dbReference type="EMBL" id="MFF3575135.1"/>
    </source>
</evidence>
<keyword evidence="5 6" id="KW-0472">Membrane</keyword>
<dbReference type="NCBIfam" id="TIGR00893">
    <property type="entry name" value="2A0114"/>
    <property type="match status" value="1"/>
</dbReference>
<dbReference type="PANTHER" id="PTHR11662:SF399">
    <property type="entry name" value="FI19708P1-RELATED"/>
    <property type="match status" value="1"/>
</dbReference>
<dbReference type="InterPro" id="IPR020846">
    <property type="entry name" value="MFS_dom"/>
</dbReference>
<feature type="transmembrane region" description="Helical" evidence="6">
    <location>
        <begin position="303"/>
        <end position="321"/>
    </location>
</feature>
<feature type="transmembrane region" description="Helical" evidence="6">
    <location>
        <begin position="260"/>
        <end position="283"/>
    </location>
</feature>
<feature type="transmembrane region" description="Helical" evidence="6">
    <location>
        <begin position="57"/>
        <end position="76"/>
    </location>
</feature>
<evidence type="ECO:0000259" key="7">
    <source>
        <dbReference type="PROSITE" id="PS50850"/>
    </source>
</evidence>
<name>A0ABW6SIC9_9NOCA</name>
<keyword evidence="9" id="KW-1185">Reference proteome</keyword>
<dbReference type="PANTHER" id="PTHR11662">
    <property type="entry name" value="SOLUTE CARRIER FAMILY 17"/>
    <property type="match status" value="1"/>
</dbReference>
<keyword evidence="3 6" id="KW-0812">Transmembrane</keyword>
<comment type="subcellular location">
    <subcellularLocation>
        <location evidence="1">Cell membrane</location>
        <topology evidence="1">Multi-pass membrane protein</topology>
    </subcellularLocation>
</comment>
<organism evidence="8 9">
    <name type="scientific">Nocardia jiangxiensis</name>
    <dbReference type="NCBI Taxonomy" id="282685"/>
    <lineage>
        <taxon>Bacteria</taxon>
        <taxon>Bacillati</taxon>
        <taxon>Actinomycetota</taxon>
        <taxon>Actinomycetes</taxon>
        <taxon>Mycobacteriales</taxon>
        <taxon>Nocardiaceae</taxon>
        <taxon>Nocardia</taxon>
    </lineage>
</organism>
<feature type="transmembrane region" description="Helical" evidence="6">
    <location>
        <begin position="358"/>
        <end position="378"/>
    </location>
</feature>
<dbReference type="CDD" id="cd17319">
    <property type="entry name" value="MFS_ExuT_GudP_like"/>
    <property type="match status" value="1"/>
</dbReference>
<keyword evidence="4 6" id="KW-1133">Transmembrane helix</keyword>
<dbReference type="InterPro" id="IPR011701">
    <property type="entry name" value="MFS"/>
</dbReference>
<feature type="transmembrane region" description="Helical" evidence="6">
    <location>
        <begin position="181"/>
        <end position="203"/>
    </location>
</feature>
<feature type="transmembrane region" description="Helical" evidence="6">
    <location>
        <begin position="333"/>
        <end position="352"/>
    </location>
</feature>
<accession>A0ABW6SIC9</accession>
<evidence type="ECO:0000313" key="9">
    <source>
        <dbReference type="Proteomes" id="UP001601992"/>
    </source>
</evidence>
<keyword evidence="2" id="KW-1003">Cell membrane</keyword>